<dbReference type="Pfam" id="PF01546">
    <property type="entry name" value="Peptidase_M20"/>
    <property type="match status" value="1"/>
</dbReference>
<comment type="subunit">
    <text evidence="3">Homodimer.</text>
</comment>
<dbReference type="Proteomes" id="UP000318478">
    <property type="component" value="Unassembled WGS sequence"/>
</dbReference>
<dbReference type="Gene3D" id="3.30.70.360">
    <property type="match status" value="1"/>
</dbReference>
<dbReference type="InterPro" id="IPR010158">
    <property type="entry name" value="Amidase_Cbmase"/>
</dbReference>
<dbReference type="CDD" id="cd03884">
    <property type="entry name" value="M20_bAS"/>
    <property type="match status" value="1"/>
</dbReference>
<sequence length="402" mass="42797">MARCDELAAVSEEPGCLTRRYLTPPAKIVHQRLAGWMTDASLTPRVDNAGNLIGRLSGRGTRRVLLIGSHLDTVPNAGKYDGVLGVLMGLAVAERLRGEDLPFHLDVVGFSEEEGVRFSKPYLGCSALSGDFLPEWLDRRDAAGVSMRQAIADFGLDPDAVGSCIYDPADVLGFIEPHLEQGPVLEHAKLPVGMVSGIAGQSRLRVAFHGAAAHAGTTPMDRRQDALLCAAQFVTAVRARALSVEGLRATVGSVRVTPNAPNVVAAAAELSLDVRHAEDAQRESAVRDLIAAGHEAAASEGARFEVLEETSQSAVLMDHKLSSLLRESIEECGGPPTSILSGAGHDAVIMAGRFPVSMLFLRHPGAVSHHPDERVEAEDVAVGIDVLTRFVLRLARQLRSTA</sequence>
<feature type="binding site" evidence="7">
    <location>
        <position position="369"/>
    </location>
    <ligand>
        <name>Zn(2+)</name>
        <dbReference type="ChEBI" id="CHEBI:29105"/>
        <label>2</label>
    </ligand>
</feature>
<evidence type="ECO:0000256" key="5">
    <source>
        <dbReference type="ARBA" id="ARBA00022801"/>
    </source>
</evidence>
<feature type="binding site" evidence="7">
    <location>
        <position position="81"/>
    </location>
    <ligand>
        <name>Zn(2+)</name>
        <dbReference type="ChEBI" id="CHEBI:29105"/>
        <label>2</label>
    </ligand>
</feature>
<name>A0A5C5YMR2_9BACT</name>
<dbReference type="PIRSF" id="PIRSF001235">
    <property type="entry name" value="Amidase_carbamoylase"/>
    <property type="match status" value="1"/>
</dbReference>
<dbReference type="Pfam" id="PF07687">
    <property type="entry name" value="M20_dimer"/>
    <property type="match status" value="1"/>
</dbReference>
<feature type="binding site" evidence="7">
    <location>
        <position position="114"/>
    </location>
    <ligand>
        <name>Zn(2+)</name>
        <dbReference type="ChEBI" id="CHEBI:29105"/>
        <label>2</label>
    </ligand>
</feature>
<dbReference type="EMBL" id="SJPO01000006">
    <property type="protein sequence ID" value="TWT76107.1"/>
    <property type="molecule type" value="Genomic_DNA"/>
</dbReference>
<evidence type="ECO:0000313" key="10">
    <source>
        <dbReference type="EMBL" id="TWT76107.1"/>
    </source>
</evidence>
<dbReference type="SUPFAM" id="SSF55031">
    <property type="entry name" value="Bacterial exopeptidase dimerisation domain"/>
    <property type="match status" value="1"/>
</dbReference>
<keyword evidence="7" id="KW-0862">Zinc</keyword>
<dbReference type="InterPro" id="IPR001261">
    <property type="entry name" value="ArgE/DapE_CS"/>
</dbReference>
<dbReference type="GO" id="GO:0050538">
    <property type="term" value="F:N-carbamoyl-L-amino-acid hydrolase activity"/>
    <property type="evidence" value="ECO:0007669"/>
    <property type="project" value="UniProtKB-EC"/>
</dbReference>
<accession>A0A5C5YMR2</accession>
<evidence type="ECO:0000259" key="9">
    <source>
        <dbReference type="Pfam" id="PF07687"/>
    </source>
</evidence>
<comment type="cofactor">
    <cofactor evidence="7">
        <name>Zn(2+)</name>
        <dbReference type="ChEBI" id="CHEBI:29105"/>
    </cofactor>
    <text evidence="7">Binds 2 Zn(2+) ions per subunit.</text>
</comment>
<feature type="binding site" evidence="8">
    <location>
        <position position="275"/>
    </location>
    <ligand>
        <name>allantoate</name>
        <dbReference type="ChEBI" id="CHEBI:17536"/>
    </ligand>
</feature>
<evidence type="ECO:0000256" key="8">
    <source>
        <dbReference type="PIRSR" id="PIRSR001235-2"/>
    </source>
</evidence>
<feature type="binding site" evidence="7">
    <location>
        <position position="70"/>
    </location>
    <ligand>
        <name>Zn(2+)</name>
        <dbReference type="ChEBI" id="CHEBI:29105"/>
        <label>1</label>
    </ligand>
</feature>
<feature type="binding site" evidence="7">
    <location>
        <position position="81"/>
    </location>
    <ligand>
        <name>Zn(2+)</name>
        <dbReference type="ChEBI" id="CHEBI:29105"/>
        <label>1</label>
    </ligand>
</feature>
<dbReference type="EC" id="3.5.1.87" evidence="10"/>
<feature type="binding site" evidence="7">
    <location>
        <position position="178"/>
    </location>
    <ligand>
        <name>Zn(2+)</name>
        <dbReference type="ChEBI" id="CHEBI:29105"/>
        <label>1</label>
    </ligand>
</feature>
<evidence type="ECO:0000256" key="1">
    <source>
        <dbReference type="ARBA" id="ARBA00001936"/>
    </source>
</evidence>
<comment type="cofactor">
    <cofactor evidence="1">
        <name>Mn(2+)</name>
        <dbReference type="ChEBI" id="CHEBI:29035"/>
    </cofactor>
</comment>
<dbReference type="PANTHER" id="PTHR32494">
    <property type="entry name" value="ALLANTOATE DEIMINASE-RELATED"/>
    <property type="match status" value="1"/>
</dbReference>
<feature type="domain" description="Peptidase M20 dimerisation" evidence="9">
    <location>
        <begin position="200"/>
        <end position="290"/>
    </location>
</feature>
<feature type="binding site" evidence="8">
    <location>
        <position position="262"/>
    </location>
    <ligand>
        <name>allantoate</name>
        <dbReference type="ChEBI" id="CHEBI:17536"/>
    </ligand>
</feature>
<keyword evidence="11" id="KW-1185">Reference proteome</keyword>
<dbReference type="InterPro" id="IPR002933">
    <property type="entry name" value="Peptidase_M20"/>
</dbReference>
<dbReference type="InterPro" id="IPR011650">
    <property type="entry name" value="Peptidase_M20_dimer"/>
</dbReference>
<comment type="similarity">
    <text evidence="2">Belongs to the peptidase M20 family.</text>
</comment>
<dbReference type="GO" id="GO:0046872">
    <property type="term" value="F:metal ion binding"/>
    <property type="evidence" value="ECO:0007669"/>
    <property type="project" value="UniProtKB-KW"/>
</dbReference>
<dbReference type="AlphaFoldDB" id="A0A5C5YMR2"/>
<organism evidence="10 11">
    <name type="scientific">Posidoniimonas polymericola</name>
    <dbReference type="NCBI Taxonomy" id="2528002"/>
    <lineage>
        <taxon>Bacteria</taxon>
        <taxon>Pseudomonadati</taxon>
        <taxon>Planctomycetota</taxon>
        <taxon>Planctomycetia</taxon>
        <taxon>Pirellulales</taxon>
        <taxon>Lacipirellulaceae</taxon>
        <taxon>Posidoniimonas</taxon>
    </lineage>
</organism>
<evidence type="ECO:0000256" key="2">
    <source>
        <dbReference type="ARBA" id="ARBA00006153"/>
    </source>
</evidence>
<dbReference type="GO" id="GO:0016813">
    <property type="term" value="F:hydrolase activity, acting on carbon-nitrogen (but not peptide) bonds, in linear amidines"/>
    <property type="evidence" value="ECO:0007669"/>
    <property type="project" value="InterPro"/>
</dbReference>
<keyword evidence="4 7" id="KW-0479">Metal-binding</keyword>
<protein>
    <submittedName>
        <fullName evidence="10">N-carbamoyl-L-amino acid hydrolase</fullName>
        <ecNumber evidence="10">3.5.1.87</ecNumber>
    </submittedName>
</protein>
<dbReference type="SUPFAM" id="SSF53187">
    <property type="entry name" value="Zn-dependent exopeptidases"/>
    <property type="match status" value="1"/>
</dbReference>
<dbReference type="PANTHER" id="PTHR32494:SF19">
    <property type="entry name" value="ALLANTOATE DEIMINASE-RELATED"/>
    <property type="match status" value="1"/>
</dbReference>
<comment type="caution">
    <text evidence="10">The sequence shown here is derived from an EMBL/GenBank/DDBJ whole genome shotgun (WGS) entry which is preliminary data.</text>
</comment>
<evidence type="ECO:0000313" key="11">
    <source>
        <dbReference type="Proteomes" id="UP000318478"/>
    </source>
</evidence>
<evidence type="ECO:0000256" key="6">
    <source>
        <dbReference type="ARBA" id="ARBA00023211"/>
    </source>
</evidence>
<evidence type="ECO:0000256" key="7">
    <source>
        <dbReference type="PIRSR" id="PIRSR001235-1"/>
    </source>
</evidence>
<evidence type="ECO:0000256" key="3">
    <source>
        <dbReference type="ARBA" id="ARBA00011738"/>
    </source>
</evidence>
<dbReference type="InterPro" id="IPR036264">
    <property type="entry name" value="Bact_exopeptidase_dim_dom"/>
</dbReference>
<dbReference type="PROSITE" id="PS00758">
    <property type="entry name" value="ARGE_DAPE_CPG2_1"/>
    <property type="match status" value="1"/>
</dbReference>
<feature type="binding site" evidence="8">
    <location>
        <position position="203"/>
    </location>
    <ligand>
        <name>allantoate</name>
        <dbReference type="ChEBI" id="CHEBI:17536"/>
    </ligand>
</feature>
<keyword evidence="6" id="KW-0464">Manganese</keyword>
<gene>
    <name evidence="10" type="primary">amaB</name>
    <name evidence="10" type="ORF">Pla123a_28960</name>
</gene>
<proteinExistence type="inferred from homology"/>
<dbReference type="Gene3D" id="3.40.630.10">
    <property type="entry name" value="Zn peptidases"/>
    <property type="match status" value="1"/>
</dbReference>
<reference evidence="10 11" key="1">
    <citation type="submission" date="2019-02" db="EMBL/GenBank/DDBJ databases">
        <title>Deep-cultivation of Planctomycetes and their phenomic and genomic characterization uncovers novel biology.</title>
        <authorList>
            <person name="Wiegand S."/>
            <person name="Jogler M."/>
            <person name="Boedeker C."/>
            <person name="Pinto D."/>
            <person name="Vollmers J."/>
            <person name="Rivas-Marin E."/>
            <person name="Kohn T."/>
            <person name="Peeters S.H."/>
            <person name="Heuer A."/>
            <person name="Rast P."/>
            <person name="Oberbeckmann S."/>
            <person name="Bunk B."/>
            <person name="Jeske O."/>
            <person name="Meyerdierks A."/>
            <person name="Storesund J.E."/>
            <person name="Kallscheuer N."/>
            <person name="Luecker S."/>
            <person name="Lage O.M."/>
            <person name="Pohl T."/>
            <person name="Merkel B.J."/>
            <person name="Hornburger P."/>
            <person name="Mueller R.-W."/>
            <person name="Bruemmer F."/>
            <person name="Labrenz M."/>
            <person name="Spormann A.M."/>
            <person name="Op Den Camp H."/>
            <person name="Overmann J."/>
            <person name="Amann R."/>
            <person name="Jetten M.S.M."/>
            <person name="Mascher T."/>
            <person name="Medema M.H."/>
            <person name="Devos D.P."/>
            <person name="Kaster A.-K."/>
            <person name="Ovreas L."/>
            <person name="Rohde M."/>
            <person name="Galperin M.Y."/>
            <person name="Jogler C."/>
        </authorList>
    </citation>
    <scope>NUCLEOTIDE SEQUENCE [LARGE SCALE GENOMIC DNA]</scope>
    <source>
        <strain evidence="10 11">Pla123a</strain>
    </source>
</reference>
<evidence type="ECO:0000256" key="4">
    <source>
        <dbReference type="ARBA" id="ARBA00022723"/>
    </source>
</evidence>
<keyword evidence="5 10" id="KW-0378">Hydrolase</keyword>
<dbReference type="NCBIfam" id="TIGR01879">
    <property type="entry name" value="hydantase"/>
    <property type="match status" value="1"/>
</dbReference>